<feature type="coiled-coil region" evidence="2">
    <location>
        <begin position="23"/>
        <end position="57"/>
    </location>
</feature>
<name>A0A6N7W8S7_9FIRM</name>
<dbReference type="Pfam" id="PF05065">
    <property type="entry name" value="Phage_capsid"/>
    <property type="match status" value="1"/>
</dbReference>
<reference evidence="4 5" key="1">
    <citation type="submission" date="2019-08" db="EMBL/GenBank/DDBJ databases">
        <title>In-depth cultivation of the pig gut microbiome towards novel bacterial diversity and tailored functional studies.</title>
        <authorList>
            <person name="Wylensek D."/>
            <person name="Hitch T.C.A."/>
            <person name="Clavel T."/>
        </authorList>
    </citation>
    <scope>NUCLEOTIDE SEQUENCE [LARGE SCALE GENOMIC DNA]</scope>
    <source>
        <strain evidence="4 5">WCA-389-WT-23B</strain>
    </source>
</reference>
<keyword evidence="2" id="KW-0175">Coiled coil</keyword>
<sequence>MHTLQEIEARLAEINTEITTRGAEMTADELTALETEVAALQEERSQLQAAAGTQEQRNRILAAVAAGQAVTGQGAPTVLRSFPAAGGSQETGDDKYATMQYRKAFMDYVVRGTAIPTEYRADAVTKTTDVGAVIPTTVLNQIVEKLESTGMILALVTRTAYKGGVAIPVSSVKPTATWVAEGAGSDKQKKTAAKDGMVTFAYHKLRCAVAVSLEVENMAMSAFETLLINNIVEAMTKALEQAIISGTGTGQPKGIIKETPATGQAIETAKLAYADIVKVEGALPQAYEAGAVWCMSKATFMGFIGMTDQQGQPIARVNYGIAGKPERVLLGRPVVCCDYLNSFDAASTGDVVAFVFNFKDYVLNTNYAMGVKKYEDNDTDDMVTKGVMLADGKVVDKNSLVTLKKKASS</sequence>
<dbReference type="SUPFAM" id="SSF56563">
    <property type="entry name" value="Major capsid protein gp5"/>
    <property type="match status" value="1"/>
</dbReference>
<feature type="domain" description="Phage capsid-like C-terminal" evidence="3">
    <location>
        <begin position="131"/>
        <end position="404"/>
    </location>
</feature>
<dbReference type="InterPro" id="IPR024455">
    <property type="entry name" value="Phage_capsid"/>
</dbReference>
<comment type="subcellular location">
    <subcellularLocation>
        <location evidence="1">Virion</location>
    </subcellularLocation>
</comment>
<dbReference type="EMBL" id="VUMI01000073">
    <property type="protein sequence ID" value="MSS91656.1"/>
    <property type="molecule type" value="Genomic_DNA"/>
</dbReference>
<protein>
    <submittedName>
        <fullName evidence="4">Phage major capsid protein</fullName>
    </submittedName>
</protein>
<evidence type="ECO:0000313" key="4">
    <source>
        <dbReference type="EMBL" id="MSS91656.1"/>
    </source>
</evidence>
<dbReference type="NCBIfam" id="TIGR01554">
    <property type="entry name" value="major_cap_HK97"/>
    <property type="match status" value="1"/>
</dbReference>
<dbReference type="AlphaFoldDB" id="A0A6N7W8S7"/>
<dbReference type="Proteomes" id="UP000436047">
    <property type="component" value="Unassembled WGS sequence"/>
</dbReference>
<evidence type="ECO:0000313" key="5">
    <source>
        <dbReference type="Proteomes" id="UP000436047"/>
    </source>
</evidence>
<dbReference type="Gene3D" id="3.30.2400.10">
    <property type="entry name" value="Major capsid protein gp5"/>
    <property type="match status" value="1"/>
</dbReference>
<proteinExistence type="predicted"/>
<organism evidence="4 5">
    <name type="scientific">Eisenbergiella porci</name>
    <dbReference type="NCBI Taxonomy" id="2652274"/>
    <lineage>
        <taxon>Bacteria</taxon>
        <taxon>Bacillati</taxon>
        <taxon>Bacillota</taxon>
        <taxon>Clostridia</taxon>
        <taxon>Lachnospirales</taxon>
        <taxon>Lachnospiraceae</taxon>
        <taxon>Eisenbergiella</taxon>
    </lineage>
</organism>
<gene>
    <name evidence="4" type="ORF">FYJ45_26565</name>
</gene>
<evidence type="ECO:0000259" key="3">
    <source>
        <dbReference type="Pfam" id="PF05065"/>
    </source>
</evidence>
<dbReference type="Gene3D" id="3.30.2320.10">
    <property type="entry name" value="hypothetical protein PF0899 domain"/>
    <property type="match status" value="1"/>
</dbReference>
<dbReference type="InterPro" id="IPR054612">
    <property type="entry name" value="Phage_capsid-like_C"/>
</dbReference>
<dbReference type="GeneID" id="86056564"/>
<evidence type="ECO:0000256" key="1">
    <source>
        <dbReference type="ARBA" id="ARBA00004328"/>
    </source>
</evidence>
<evidence type="ECO:0000256" key="2">
    <source>
        <dbReference type="SAM" id="Coils"/>
    </source>
</evidence>
<accession>A0A6N7W8S7</accession>
<dbReference type="RefSeq" id="WP_154468042.1">
    <property type="nucleotide sequence ID" value="NZ_VUMI01000073.1"/>
</dbReference>
<comment type="caution">
    <text evidence="4">The sequence shown here is derived from an EMBL/GenBank/DDBJ whole genome shotgun (WGS) entry which is preliminary data.</text>
</comment>
<keyword evidence="5" id="KW-1185">Reference proteome</keyword>